<dbReference type="Proteomes" id="UP001212152">
    <property type="component" value="Unassembled WGS sequence"/>
</dbReference>
<dbReference type="AlphaFoldDB" id="A0AAD5XRX1"/>
<feature type="compositionally biased region" description="Basic and acidic residues" evidence="1">
    <location>
        <begin position="144"/>
        <end position="162"/>
    </location>
</feature>
<feature type="compositionally biased region" description="Acidic residues" evidence="1">
    <location>
        <begin position="25"/>
        <end position="35"/>
    </location>
</feature>
<organism evidence="2 3">
    <name type="scientific">Geranomyces variabilis</name>
    <dbReference type="NCBI Taxonomy" id="109894"/>
    <lineage>
        <taxon>Eukaryota</taxon>
        <taxon>Fungi</taxon>
        <taxon>Fungi incertae sedis</taxon>
        <taxon>Chytridiomycota</taxon>
        <taxon>Chytridiomycota incertae sedis</taxon>
        <taxon>Chytridiomycetes</taxon>
        <taxon>Spizellomycetales</taxon>
        <taxon>Powellomycetaceae</taxon>
        <taxon>Geranomyces</taxon>
    </lineage>
</organism>
<dbReference type="PANTHER" id="PTHR34117:SF1">
    <property type="entry name" value="STYLE CELL-CYCLE INHIBITOR 1"/>
    <property type="match status" value="1"/>
</dbReference>
<name>A0AAD5XRX1_9FUNG</name>
<gene>
    <name evidence="2" type="ORF">HDU87_004452</name>
</gene>
<feature type="compositionally biased region" description="Basic and acidic residues" evidence="1">
    <location>
        <begin position="260"/>
        <end position="276"/>
    </location>
</feature>
<dbReference type="PANTHER" id="PTHR34117">
    <property type="entry name" value="STYLE CELL-CYCLE INHIBITOR 1"/>
    <property type="match status" value="1"/>
</dbReference>
<reference evidence="2" key="1">
    <citation type="submission" date="2020-05" db="EMBL/GenBank/DDBJ databases">
        <title>Phylogenomic resolution of chytrid fungi.</title>
        <authorList>
            <person name="Stajich J.E."/>
            <person name="Amses K."/>
            <person name="Simmons R."/>
            <person name="Seto K."/>
            <person name="Myers J."/>
            <person name="Bonds A."/>
            <person name="Quandt C.A."/>
            <person name="Barry K."/>
            <person name="Liu P."/>
            <person name="Grigoriev I."/>
            <person name="Longcore J.E."/>
            <person name="James T.Y."/>
        </authorList>
    </citation>
    <scope>NUCLEOTIDE SEQUENCE</scope>
    <source>
        <strain evidence="2">JEL0379</strain>
    </source>
</reference>
<dbReference type="EMBL" id="JADGJQ010000033">
    <property type="protein sequence ID" value="KAJ3177433.1"/>
    <property type="molecule type" value="Genomic_DNA"/>
</dbReference>
<feature type="region of interest" description="Disordered" evidence="1">
    <location>
        <begin position="229"/>
        <end position="276"/>
    </location>
</feature>
<accession>A0AAD5XRX1</accession>
<feature type="region of interest" description="Disordered" evidence="1">
    <location>
        <begin position="1"/>
        <end position="39"/>
    </location>
</feature>
<protein>
    <submittedName>
        <fullName evidence="2">Uncharacterized protein</fullName>
    </submittedName>
</protein>
<comment type="caution">
    <text evidence="2">The sequence shown here is derived from an EMBL/GenBank/DDBJ whole genome shotgun (WGS) entry which is preliminary data.</text>
</comment>
<sequence length="312" mass="35666">MSHGKRGSSSNYEKSSKKPRRGDHGDDDSDRDETDYSQYASMRHGKGVITVDDDYFSKATEFQTWLRLDKKKFFDDLSSRSAREYFAKFAKRWNKGKLEKRYYDGIASSDVPAAERTGYKWKFKNLNEAELVSAQDSVHAMTQSKEHLARPLSRDEMKRRAASDNTTTRPKTALERDEELDREQSSRFAKRKEARDSRKHHEMVLDELVPKATGREAQLEKKRAYTAYHRQERDLDVEVNDSDLMGPGSTGDSSLAAAKRVQDRRDQRRNAVRDEKALAMSGKVAAYQQKEDQTLAMLKQMAESRFGGGGGG</sequence>
<proteinExistence type="predicted"/>
<evidence type="ECO:0000313" key="3">
    <source>
        <dbReference type="Proteomes" id="UP001212152"/>
    </source>
</evidence>
<evidence type="ECO:0000313" key="2">
    <source>
        <dbReference type="EMBL" id="KAJ3177433.1"/>
    </source>
</evidence>
<dbReference type="InterPro" id="IPR044688">
    <property type="entry name" value="SCI-1-like"/>
</dbReference>
<feature type="region of interest" description="Disordered" evidence="1">
    <location>
        <begin position="137"/>
        <end position="203"/>
    </location>
</feature>
<keyword evidence="3" id="KW-1185">Reference proteome</keyword>
<evidence type="ECO:0000256" key="1">
    <source>
        <dbReference type="SAM" id="MobiDB-lite"/>
    </source>
</evidence>